<dbReference type="InterPro" id="IPR009959">
    <property type="entry name" value="Cyclase_SnoaL-like"/>
</dbReference>
<accession>A0A3D8L702</accession>
<dbReference type="GO" id="GO:0030638">
    <property type="term" value="P:polyketide metabolic process"/>
    <property type="evidence" value="ECO:0007669"/>
    <property type="project" value="InterPro"/>
</dbReference>
<dbReference type="InterPro" id="IPR032710">
    <property type="entry name" value="NTF2-like_dom_sf"/>
</dbReference>
<proteinExistence type="predicted"/>
<dbReference type="Proteomes" id="UP000256708">
    <property type="component" value="Unassembled WGS sequence"/>
</dbReference>
<dbReference type="AlphaFoldDB" id="A0A3D8L702"/>
<dbReference type="Pfam" id="PF07366">
    <property type="entry name" value="SnoaL"/>
    <property type="match status" value="1"/>
</dbReference>
<dbReference type="PANTHER" id="PTHR38436:SF1">
    <property type="entry name" value="ESTER CYCLASE"/>
    <property type="match status" value="1"/>
</dbReference>
<name>A0A3D8L702_9BACT</name>
<keyword evidence="2" id="KW-1185">Reference proteome</keyword>
<evidence type="ECO:0000313" key="2">
    <source>
        <dbReference type="Proteomes" id="UP000256708"/>
    </source>
</evidence>
<gene>
    <name evidence="1" type="ORF">DXT99_20815</name>
</gene>
<dbReference type="SUPFAM" id="SSF54427">
    <property type="entry name" value="NTF2-like"/>
    <property type="match status" value="1"/>
</dbReference>
<dbReference type="OrthoDB" id="4774596at2"/>
<reference evidence="2" key="1">
    <citation type="submission" date="2018-08" db="EMBL/GenBank/DDBJ databases">
        <authorList>
            <person name="Liu Z.-W."/>
            <person name="Du Z.-J."/>
        </authorList>
    </citation>
    <scope>NUCLEOTIDE SEQUENCE [LARGE SCALE GENOMIC DNA]</scope>
    <source>
        <strain evidence="2">H4X</strain>
    </source>
</reference>
<protein>
    <recommendedName>
        <fullName evidence="3">Ester cyclase</fullName>
    </recommendedName>
</protein>
<evidence type="ECO:0008006" key="3">
    <source>
        <dbReference type="Google" id="ProtNLM"/>
    </source>
</evidence>
<sequence>MMTTEQSKRLMQEYFQAISQDKSEATIDKYIADPELKGHIILFEASLPNYQVIPKDMIVEGNKVALRGTVEAEHKGELFGIAPTGRKVSFDLFVIYELGSNKIVNHWMQADTVALMQQIGSSPVAATAH</sequence>
<comment type="caution">
    <text evidence="1">The sequence shown here is derived from an EMBL/GenBank/DDBJ whole genome shotgun (WGS) entry which is preliminary data.</text>
</comment>
<dbReference type="Gene3D" id="3.10.450.50">
    <property type="match status" value="1"/>
</dbReference>
<dbReference type="EMBL" id="QRGR01000027">
    <property type="protein sequence ID" value="RDV13189.1"/>
    <property type="molecule type" value="Genomic_DNA"/>
</dbReference>
<organism evidence="1 2">
    <name type="scientific">Pontibacter diazotrophicus</name>
    <dbReference type="NCBI Taxonomy" id="1400979"/>
    <lineage>
        <taxon>Bacteria</taxon>
        <taxon>Pseudomonadati</taxon>
        <taxon>Bacteroidota</taxon>
        <taxon>Cytophagia</taxon>
        <taxon>Cytophagales</taxon>
        <taxon>Hymenobacteraceae</taxon>
        <taxon>Pontibacter</taxon>
    </lineage>
</organism>
<dbReference type="PANTHER" id="PTHR38436">
    <property type="entry name" value="POLYKETIDE CYCLASE SNOAL-LIKE DOMAIN"/>
    <property type="match status" value="1"/>
</dbReference>
<evidence type="ECO:0000313" key="1">
    <source>
        <dbReference type="EMBL" id="RDV13189.1"/>
    </source>
</evidence>
<dbReference type="RefSeq" id="WP_115567518.1">
    <property type="nucleotide sequence ID" value="NZ_QRGR01000027.1"/>
</dbReference>